<dbReference type="AlphaFoldDB" id="A0AAX2IMF2"/>
<dbReference type="Proteomes" id="UP000190669">
    <property type="component" value="Unassembled WGS sequence"/>
</dbReference>
<dbReference type="Gene3D" id="2.40.10.10">
    <property type="entry name" value="Trypsin-like serine proteases"/>
    <property type="match status" value="2"/>
</dbReference>
<dbReference type="EMBL" id="FUZE01000022">
    <property type="protein sequence ID" value="SKC03177.1"/>
    <property type="molecule type" value="Genomic_DNA"/>
</dbReference>
<dbReference type="InterPro" id="IPR009003">
    <property type="entry name" value="Peptidase_S1_PA"/>
</dbReference>
<reference evidence="1 3" key="1">
    <citation type="submission" date="2017-02" db="EMBL/GenBank/DDBJ databases">
        <authorList>
            <person name="Varghese N."/>
            <person name="Submissions S."/>
        </authorList>
    </citation>
    <scope>NUCLEOTIDE SEQUENCE [LARGE SCALE GENOMIC DNA]</scope>
    <source>
        <strain evidence="1 3">DSM 16775</strain>
    </source>
</reference>
<organism evidence="2 4">
    <name type="scientific">Chryseobacterium balustinum</name>
    <dbReference type="NCBI Taxonomy" id="246"/>
    <lineage>
        <taxon>Bacteria</taxon>
        <taxon>Pseudomonadati</taxon>
        <taxon>Bacteroidota</taxon>
        <taxon>Flavobacteriia</taxon>
        <taxon>Flavobacteriales</taxon>
        <taxon>Weeksellaceae</taxon>
        <taxon>Chryseobacterium group</taxon>
        <taxon>Chryseobacterium</taxon>
    </lineage>
</organism>
<evidence type="ECO:0008006" key="5">
    <source>
        <dbReference type="Google" id="ProtNLM"/>
    </source>
</evidence>
<proteinExistence type="predicted"/>
<name>A0AAX2IMF2_9FLAO</name>
<evidence type="ECO:0000313" key="3">
    <source>
        <dbReference type="Proteomes" id="UP000190669"/>
    </source>
</evidence>
<evidence type="ECO:0000313" key="4">
    <source>
        <dbReference type="Proteomes" id="UP000251937"/>
    </source>
</evidence>
<comment type="caution">
    <text evidence="2">The sequence shown here is derived from an EMBL/GenBank/DDBJ whole genome shotgun (WGS) entry which is preliminary data.</text>
</comment>
<dbReference type="KEGG" id="cbp:EB354_14085"/>
<dbReference type="SUPFAM" id="SSF50494">
    <property type="entry name" value="Trypsin-like serine proteases"/>
    <property type="match status" value="1"/>
</dbReference>
<reference evidence="2 4" key="2">
    <citation type="submission" date="2018-06" db="EMBL/GenBank/DDBJ databases">
        <authorList>
            <consortium name="Pathogen Informatics"/>
            <person name="Doyle S."/>
        </authorList>
    </citation>
    <scope>NUCLEOTIDE SEQUENCE [LARGE SCALE GENOMIC DNA]</scope>
    <source>
        <strain evidence="2 4">NCTC11212</strain>
    </source>
</reference>
<dbReference type="Proteomes" id="UP000251937">
    <property type="component" value="Unassembled WGS sequence"/>
</dbReference>
<accession>A0AAX2IMF2</accession>
<evidence type="ECO:0000313" key="1">
    <source>
        <dbReference type="EMBL" id="SKC03177.1"/>
    </source>
</evidence>
<dbReference type="RefSeq" id="WP_079466628.1">
    <property type="nucleotide sequence ID" value="NZ_CP033934.1"/>
</dbReference>
<sequence>MIDIKNLQNCTWKVLDNEGFPVGTAFFAEENMLVTSLHAVEDFMDKKFHVENRQENKIVVSVKDHCKENDLAILITDEYVSKHIVILCSEEPLLKAEWSAFGFPATKEGLVVGSKLEGTIFDIISVKHTHDLVLETPGIKLCNEYSGFSGSGVINARQEITSVLRYKDVNNLCSVSIKKAENFLKKNGISVIDDQLDDFSVYMPKAFDYAEEPLKSIGIAFAKQVAKKTSPQAIASILHGKLMTPELDGSLNKIIQFLKNQVDVNNELWKAWLEFLSYVQMLKGEYGDINAVYISLPNTEVSKFIEGVETKIVQDIQLTLKFFFTEEAQYFSIAKQHLLDKSIAGTLQNNHCHIFHSHKTLFGLHPFTKEDKKNIVFDIYSQSDAGLNIAGNIDYGVLSFSQLALGIAASTTIAEATQNLTKIFNDAIS</sequence>
<keyword evidence="3" id="KW-1185">Reference proteome</keyword>
<protein>
    <recommendedName>
        <fullName evidence="5">Serine protease</fullName>
    </recommendedName>
</protein>
<evidence type="ECO:0000313" key="2">
    <source>
        <dbReference type="EMBL" id="SQA90929.1"/>
    </source>
</evidence>
<gene>
    <name evidence="2" type="ORF">NCTC11212_02833</name>
    <name evidence="1" type="ORF">SAMN05421800_12228</name>
</gene>
<dbReference type="EMBL" id="UAVR01000013">
    <property type="protein sequence ID" value="SQA90929.1"/>
    <property type="molecule type" value="Genomic_DNA"/>
</dbReference>
<dbReference type="InterPro" id="IPR043504">
    <property type="entry name" value="Peptidase_S1_PA_chymotrypsin"/>
</dbReference>